<dbReference type="SUPFAM" id="SSF47819">
    <property type="entry name" value="HRDC-like"/>
    <property type="match status" value="1"/>
</dbReference>
<dbReference type="Gene3D" id="1.10.150.80">
    <property type="entry name" value="HRDC domain"/>
    <property type="match status" value="1"/>
</dbReference>
<organism evidence="14 15">
    <name type="scientific">Arthrobacter gyeryongensis</name>
    <dbReference type="NCBI Taxonomy" id="1650592"/>
    <lineage>
        <taxon>Bacteria</taxon>
        <taxon>Bacillati</taxon>
        <taxon>Actinomycetota</taxon>
        <taxon>Actinomycetes</taxon>
        <taxon>Micrococcales</taxon>
        <taxon>Micrococcaceae</taxon>
        <taxon>Arthrobacter</taxon>
    </lineage>
</organism>
<evidence type="ECO:0000259" key="13">
    <source>
        <dbReference type="PROSITE" id="PS51217"/>
    </source>
</evidence>
<dbReference type="Pfam" id="PF13361">
    <property type="entry name" value="UvrD_C"/>
    <property type="match status" value="2"/>
</dbReference>
<keyword evidence="3 10" id="KW-0378">Hydrolase</keyword>
<dbReference type="PANTHER" id="PTHR11070:SF69">
    <property type="entry name" value="ATP-DEPENDENT DNA HELICASE UVRD2"/>
    <property type="match status" value="1"/>
</dbReference>
<dbReference type="PROSITE" id="PS51217">
    <property type="entry name" value="UVRD_HELICASE_CTER"/>
    <property type="match status" value="1"/>
</dbReference>
<dbReference type="InterPro" id="IPR014017">
    <property type="entry name" value="DNA_helicase_UvrD-like_C"/>
</dbReference>
<comment type="catalytic activity">
    <reaction evidence="7">
        <text>Couples ATP hydrolysis with the unwinding of duplex DNA by translocating in the 3'-5' direction.</text>
        <dbReference type="EC" id="5.6.2.4"/>
    </reaction>
</comment>
<dbReference type="Gene3D" id="3.40.50.300">
    <property type="entry name" value="P-loop containing nucleotide triphosphate hydrolases"/>
    <property type="match status" value="3"/>
</dbReference>
<dbReference type="CDD" id="cd18807">
    <property type="entry name" value="SF1_C_UvrD"/>
    <property type="match status" value="1"/>
</dbReference>
<evidence type="ECO:0000256" key="8">
    <source>
        <dbReference type="ARBA" id="ARBA00034808"/>
    </source>
</evidence>
<dbReference type="GO" id="GO:0004386">
    <property type="term" value="F:helicase activity"/>
    <property type="evidence" value="ECO:0007669"/>
    <property type="project" value="UniProtKB-KW"/>
</dbReference>
<evidence type="ECO:0000259" key="11">
    <source>
        <dbReference type="PROSITE" id="PS50967"/>
    </source>
</evidence>
<dbReference type="PANTHER" id="PTHR11070">
    <property type="entry name" value="UVRD / RECB / PCRA DNA HELICASE FAMILY MEMBER"/>
    <property type="match status" value="1"/>
</dbReference>
<feature type="domain" description="UvrD-like helicase C-terminal" evidence="13">
    <location>
        <begin position="308"/>
        <end position="558"/>
    </location>
</feature>
<evidence type="ECO:0000256" key="1">
    <source>
        <dbReference type="ARBA" id="ARBA00009922"/>
    </source>
</evidence>
<evidence type="ECO:0000256" key="5">
    <source>
        <dbReference type="ARBA" id="ARBA00022840"/>
    </source>
</evidence>
<evidence type="ECO:0000256" key="4">
    <source>
        <dbReference type="ARBA" id="ARBA00022806"/>
    </source>
</evidence>
<dbReference type="InterPro" id="IPR027417">
    <property type="entry name" value="P-loop_NTPase"/>
</dbReference>
<evidence type="ECO:0000259" key="12">
    <source>
        <dbReference type="PROSITE" id="PS51198"/>
    </source>
</evidence>
<dbReference type="SUPFAM" id="SSF52540">
    <property type="entry name" value="P-loop containing nucleoside triphosphate hydrolases"/>
    <property type="match status" value="1"/>
</dbReference>
<comment type="caution">
    <text evidence="14">The sequence shown here is derived from an EMBL/GenBank/DDBJ whole genome shotgun (WGS) entry which is preliminary data.</text>
</comment>
<keyword evidence="2 10" id="KW-0547">Nucleotide-binding</keyword>
<dbReference type="CDD" id="cd17932">
    <property type="entry name" value="DEXQc_UvrD"/>
    <property type="match status" value="1"/>
</dbReference>
<dbReference type="PROSITE" id="PS50967">
    <property type="entry name" value="HRDC"/>
    <property type="match status" value="1"/>
</dbReference>
<evidence type="ECO:0000256" key="9">
    <source>
        <dbReference type="ARBA" id="ARBA00048988"/>
    </source>
</evidence>
<dbReference type="EMBL" id="BAABKK010000011">
    <property type="protein sequence ID" value="GAA5193605.1"/>
    <property type="molecule type" value="Genomic_DNA"/>
</dbReference>
<dbReference type="InterPro" id="IPR002121">
    <property type="entry name" value="HRDC_dom"/>
</dbReference>
<evidence type="ECO:0000313" key="15">
    <source>
        <dbReference type="Proteomes" id="UP001500200"/>
    </source>
</evidence>
<dbReference type="InterPro" id="IPR010997">
    <property type="entry name" value="HRDC-like_sf"/>
</dbReference>
<dbReference type="Pfam" id="PF00580">
    <property type="entry name" value="UvrD-helicase"/>
    <property type="match status" value="1"/>
</dbReference>
<dbReference type="EC" id="5.6.2.4" evidence="8"/>
<dbReference type="InterPro" id="IPR000212">
    <property type="entry name" value="DNA_helicase_UvrD/REP"/>
</dbReference>
<sequence>MTEGIFSDTVSLEDRILGGLDAEQREVASNLTGPMCVLAGAGTGKTRAITHRIAYGVHSGVYSPQRLLAVTFTSRAAAEMRSRLRDLGVGNVQARTFHAAALRQLQFFWPQAVGGVLPNLLDHKANMIAEAARRLRLSTDRASIRDLAAEIEWAKVSMLTPANYLENAHGRGTPGGFDLTAVARVFQSYEDVKTDRNVIDFEDVLLITVGILQEDPKVAATVREQYRHFVVDEYQDVSPLQQRLLELWLGGRDELCVVGDSSQTIYSFTGASPKHLLGFKGHYPSATVVKLVRDYRSTPQVVKLANDLLGSRRSGGTVADAAWAKPLQLVAQRPAGPEPRFMECPDDEAEAAVVAGRIRELIDAGTKASEIAVLFRTNGQSEAYEQALASAGIGYQLRGGERFFARKEVRDAILQLRAATRAVAEDSAKEALGQLVRDIVASLGYTDAAPHSGGALRERWESLAALVALADELAISRGPEFTLMEFVNELQERSVAQHAPTVQGVTLASLHAAKGLEWDAVFLVGLSEGLMPISFADTPESVDEERRLLYVGITRAREHLNLSWSTARTPGGRANRKPSRFLDGLRPDSVLGASARSRPTPRRKAAAPASCRVCGTMLATGAERKVGRCSQCPPTYEDQTFEALRQWRKEEALSNEVPAYVVFTDATLTAIAEARPESLEELAKLAGVGPSKLEKYGEAVLAVLVENGSA</sequence>
<proteinExistence type="inferred from homology"/>
<name>A0ABP9SDE7_9MICC</name>
<evidence type="ECO:0000256" key="7">
    <source>
        <dbReference type="ARBA" id="ARBA00034617"/>
    </source>
</evidence>
<accession>A0ABP9SDE7</accession>
<evidence type="ECO:0000256" key="2">
    <source>
        <dbReference type="ARBA" id="ARBA00022741"/>
    </source>
</evidence>
<dbReference type="Pfam" id="PF00570">
    <property type="entry name" value="HRDC"/>
    <property type="match status" value="1"/>
</dbReference>
<dbReference type="Gene3D" id="1.10.10.160">
    <property type="match status" value="1"/>
</dbReference>
<comment type="similarity">
    <text evidence="1">Belongs to the helicase family. UvrD subfamily.</text>
</comment>
<feature type="domain" description="UvrD-like helicase ATP-binding" evidence="12">
    <location>
        <begin position="18"/>
        <end position="298"/>
    </location>
</feature>
<reference evidence="15" key="1">
    <citation type="journal article" date="2019" name="Int. J. Syst. Evol. Microbiol.">
        <title>The Global Catalogue of Microorganisms (GCM) 10K type strain sequencing project: providing services to taxonomists for standard genome sequencing and annotation.</title>
        <authorList>
            <consortium name="The Broad Institute Genomics Platform"/>
            <consortium name="The Broad Institute Genome Sequencing Center for Infectious Disease"/>
            <person name="Wu L."/>
            <person name="Ma J."/>
        </authorList>
    </citation>
    <scope>NUCLEOTIDE SEQUENCE [LARGE SCALE GENOMIC DNA]</scope>
    <source>
        <strain evidence="15">JCM 18514</strain>
    </source>
</reference>
<feature type="binding site" evidence="10">
    <location>
        <begin position="39"/>
        <end position="46"/>
    </location>
    <ligand>
        <name>ATP</name>
        <dbReference type="ChEBI" id="CHEBI:30616"/>
    </ligand>
</feature>
<dbReference type="RefSeq" id="WP_345449092.1">
    <property type="nucleotide sequence ID" value="NZ_BAABKK010000011.1"/>
</dbReference>
<keyword evidence="15" id="KW-1185">Reference proteome</keyword>
<comment type="catalytic activity">
    <reaction evidence="9">
        <text>ATP + H2O = ADP + phosphate + H(+)</text>
        <dbReference type="Rhea" id="RHEA:13065"/>
        <dbReference type="ChEBI" id="CHEBI:15377"/>
        <dbReference type="ChEBI" id="CHEBI:15378"/>
        <dbReference type="ChEBI" id="CHEBI:30616"/>
        <dbReference type="ChEBI" id="CHEBI:43474"/>
        <dbReference type="ChEBI" id="CHEBI:456216"/>
        <dbReference type="EC" id="5.6.2.4"/>
    </reaction>
</comment>
<protein>
    <recommendedName>
        <fullName evidence="8">DNA 3'-5' helicase</fullName>
        <ecNumber evidence="8">5.6.2.4</ecNumber>
    </recommendedName>
</protein>
<dbReference type="PROSITE" id="PS51198">
    <property type="entry name" value="UVRD_HELICASE_ATP_BIND"/>
    <property type="match status" value="1"/>
</dbReference>
<keyword evidence="6" id="KW-0413">Isomerase</keyword>
<feature type="domain" description="HRDC" evidence="11">
    <location>
        <begin position="634"/>
        <end position="710"/>
    </location>
</feature>
<dbReference type="InterPro" id="IPR044876">
    <property type="entry name" value="HRDC_dom_sf"/>
</dbReference>
<dbReference type="Proteomes" id="UP001500200">
    <property type="component" value="Unassembled WGS sequence"/>
</dbReference>
<keyword evidence="5 10" id="KW-0067">ATP-binding</keyword>
<evidence type="ECO:0000313" key="14">
    <source>
        <dbReference type="EMBL" id="GAA5193605.1"/>
    </source>
</evidence>
<dbReference type="InterPro" id="IPR014016">
    <property type="entry name" value="UvrD-like_ATP-bd"/>
</dbReference>
<evidence type="ECO:0000256" key="3">
    <source>
        <dbReference type="ARBA" id="ARBA00022801"/>
    </source>
</evidence>
<gene>
    <name evidence="14" type="ORF">GCM10023346_18920</name>
</gene>
<dbReference type="InterPro" id="IPR013986">
    <property type="entry name" value="DExx_box_DNA_helicase_dom_sf"/>
</dbReference>
<evidence type="ECO:0000256" key="6">
    <source>
        <dbReference type="ARBA" id="ARBA00023235"/>
    </source>
</evidence>
<keyword evidence="4 10" id="KW-0347">Helicase</keyword>
<evidence type="ECO:0000256" key="10">
    <source>
        <dbReference type="PROSITE-ProRule" id="PRU00560"/>
    </source>
</evidence>
<dbReference type="SMART" id="SM00341">
    <property type="entry name" value="HRDC"/>
    <property type="match status" value="1"/>
</dbReference>